<organism evidence="2 3">
    <name type="scientific">Laspinema olomoucense D3b</name>
    <dbReference type="NCBI Taxonomy" id="2953688"/>
    <lineage>
        <taxon>Bacteria</taxon>
        <taxon>Bacillati</taxon>
        <taxon>Cyanobacteriota</taxon>
        <taxon>Cyanophyceae</taxon>
        <taxon>Oscillatoriophycideae</taxon>
        <taxon>Oscillatoriales</taxon>
        <taxon>Laspinemataceae</taxon>
        <taxon>Laspinema</taxon>
        <taxon>Laspinema olomoucense</taxon>
    </lineage>
</organism>
<evidence type="ECO:0000259" key="1">
    <source>
        <dbReference type="Pfam" id="PF26355"/>
    </source>
</evidence>
<keyword evidence="3" id="KW-1185">Reference proteome</keyword>
<gene>
    <name evidence="2" type="ORF">NG792_14010</name>
</gene>
<evidence type="ECO:0000313" key="3">
    <source>
        <dbReference type="Proteomes" id="UP001525961"/>
    </source>
</evidence>
<name>A0ABT2NAT2_9CYAN</name>
<proteinExistence type="predicted"/>
<feature type="domain" description="vWA-MoxR associated protein N-terminal HTH" evidence="1">
    <location>
        <begin position="1"/>
        <end position="81"/>
    </location>
</feature>
<reference evidence="2 3" key="1">
    <citation type="journal article" date="2022" name="Front. Microbiol.">
        <title>High genomic differentiation and limited gene flow indicate recent cryptic speciation within the genus Laspinema (cyanobacteria).</title>
        <authorList>
            <person name="Stanojkovic A."/>
            <person name="Skoupy S."/>
            <person name="Skaloud P."/>
            <person name="Dvorak P."/>
        </authorList>
    </citation>
    <scope>NUCLEOTIDE SEQUENCE [LARGE SCALE GENOMIC DNA]</scope>
    <source>
        <strain evidence="2 3">D3b</strain>
    </source>
</reference>
<evidence type="ECO:0000313" key="2">
    <source>
        <dbReference type="EMBL" id="MCT7978825.1"/>
    </source>
</evidence>
<protein>
    <recommendedName>
        <fullName evidence="1">vWA-MoxR associated protein N-terminal HTH domain-containing protein</fullName>
    </recommendedName>
</protein>
<sequence>MTVDEALAIVETVLDYERLNHVQEIVFRQSWEGLSYCEISKTTGYDPDYLKDAGAKLWKLLSEAFGEKVKKGNLQSVLKRYLRRNQITLQRNQIMGVDLSGSNLSGAKLLFANVSQDSCQADFYKAKRPDDKILLNEDDINAEPGINPIATSNSESSSHFWNGWQFRSQAEVKIAEALDRAGVLFYSNATARLTTPEGGKNQDPHFLVCSEGKLGILVVNGEEDEAETDRLLQTQGIRIIHHYPVTQCTEDSDWVVLEFLQALSQA</sequence>
<dbReference type="EMBL" id="JAMXFA010000016">
    <property type="protein sequence ID" value="MCT7978825.1"/>
    <property type="molecule type" value="Genomic_DNA"/>
</dbReference>
<comment type="caution">
    <text evidence="2">The sequence shown here is derived from an EMBL/GenBank/DDBJ whole genome shotgun (WGS) entry which is preliminary data.</text>
</comment>
<dbReference type="InterPro" id="IPR058651">
    <property type="entry name" value="HTH_VMAP-M9"/>
</dbReference>
<dbReference type="Pfam" id="PF26355">
    <property type="entry name" value="HTH_VMAP-M9"/>
    <property type="match status" value="1"/>
</dbReference>
<dbReference type="Proteomes" id="UP001525961">
    <property type="component" value="Unassembled WGS sequence"/>
</dbReference>
<accession>A0ABT2NAT2</accession>